<dbReference type="InParanoid" id="A0A2K1ICJ0"/>
<keyword evidence="4" id="KW-1185">Reference proteome</keyword>
<dbReference type="Proteomes" id="UP000006727">
    <property type="component" value="Chromosome 26"/>
</dbReference>
<feature type="region of interest" description="Disordered" evidence="1">
    <location>
        <begin position="60"/>
        <end position="93"/>
    </location>
</feature>
<dbReference type="EMBL" id="ABEU02000026">
    <property type="protein sequence ID" value="PNR26987.1"/>
    <property type="molecule type" value="Genomic_DNA"/>
</dbReference>
<dbReference type="AlphaFoldDB" id="A0A2K1ICJ0"/>
<reference evidence="2 4" key="1">
    <citation type="journal article" date="2008" name="Science">
        <title>The Physcomitrella genome reveals evolutionary insights into the conquest of land by plants.</title>
        <authorList>
            <person name="Rensing S."/>
            <person name="Lang D."/>
            <person name="Zimmer A."/>
            <person name="Terry A."/>
            <person name="Salamov A."/>
            <person name="Shapiro H."/>
            <person name="Nishiyama T."/>
            <person name="Perroud P.-F."/>
            <person name="Lindquist E."/>
            <person name="Kamisugi Y."/>
            <person name="Tanahashi T."/>
            <person name="Sakakibara K."/>
            <person name="Fujita T."/>
            <person name="Oishi K."/>
            <person name="Shin-I T."/>
            <person name="Kuroki Y."/>
            <person name="Toyoda A."/>
            <person name="Suzuki Y."/>
            <person name="Hashimoto A."/>
            <person name="Yamaguchi K."/>
            <person name="Sugano A."/>
            <person name="Kohara Y."/>
            <person name="Fujiyama A."/>
            <person name="Anterola A."/>
            <person name="Aoki S."/>
            <person name="Ashton N."/>
            <person name="Barbazuk W.B."/>
            <person name="Barker E."/>
            <person name="Bennetzen J."/>
            <person name="Bezanilla M."/>
            <person name="Blankenship R."/>
            <person name="Cho S.H."/>
            <person name="Dutcher S."/>
            <person name="Estelle M."/>
            <person name="Fawcett J.A."/>
            <person name="Gundlach H."/>
            <person name="Hanada K."/>
            <person name="Heyl A."/>
            <person name="Hicks K.A."/>
            <person name="Hugh J."/>
            <person name="Lohr M."/>
            <person name="Mayer K."/>
            <person name="Melkozernov A."/>
            <person name="Murata T."/>
            <person name="Nelson D."/>
            <person name="Pils B."/>
            <person name="Prigge M."/>
            <person name="Reiss B."/>
            <person name="Renner T."/>
            <person name="Rombauts S."/>
            <person name="Rushton P."/>
            <person name="Sanderfoot A."/>
            <person name="Schween G."/>
            <person name="Shiu S.-H."/>
            <person name="Stueber K."/>
            <person name="Theodoulou F.L."/>
            <person name="Tu H."/>
            <person name="Van de Peer Y."/>
            <person name="Verrier P.J."/>
            <person name="Waters E."/>
            <person name="Wood A."/>
            <person name="Yang L."/>
            <person name="Cove D."/>
            <person name="Cuming A."/>
            <person name="Hasebe M."/>
            <person name="Lucas S."/>
            <person name="Mishler D.B."/>
            <person name="Reski R."/>
            <person name="Grigoriev I."/>
            <person name="Quatrano R.S."/>
            <person name="Boore J.L."/>
        </authorList>
    </citation>
    <scope>NUCLEOTIDE SEQUENCE [LARGE SCALE GENOMIC DNA]</scope>
    <source>
        <strain evidence="3 4">cv. Gransden 2004</strain>
    </source>
</reference>
<evidence type="ECO:0000313" key="3">
    <source>
        <dbReference type="EnsemblPlants" id="PAC:32917224.CDS.1"/>
    </source>
</evidence>
<evidence type="ECO:0000256" key="1">
    <source>
        <dbReference type="SAM" id="MobiDB-lite"/>
    </source>
</evidence>
<feature type="compositionally biased region" description="Basic and acidic residues" evidence="1">
    <location>
        <begin position="60"/>
        <end position="70"/>
    </location>
</feature>
<evidence type="ECO:0000313" key="4">
    <source>
        <dbReference type="Proteomes" id="UP000006727"/>
    </source>
</evidence>
<gene>
    <name evidence="2" type="ORF">PHYPA_030468</name>
</gene>
<reference evidence="2 4" key="2">
    <citation type="journal article" date="2018" name="Plant J.">
        <title>The Physcomitrella patens chromosome-scale assembly reveals moss genome structure and evolution.</title>
        <authorList>
            <person name="Lang D."/>
            <person name="Ullrich K.K."/>
            <person name="Murat F."/>
            <person name="Fuchs J."/>
            <person name="Jenkins J."/>
            <person name="Haas F.B."/>
            <person name="Piednoel M."/>
            <person name="Gundlach H."/>
            <person name="Van Bel M."/>
            <person name="Meyberg R."/>
            <person name="Vives C."/>
            <person name="Morata J."/>
            <person name="Symeonidi A."/>
            <person name="Hiss M."/>
            <person name="Muchero W."/>
            <person name="Kamisugi Y."/>
            <person name="Saleh O."/>
            <person name="Blanc G."/>
            <person name="Decker E.L."/>
            <person name="van Gessel N."/>
            <person name="Grimwood J."/>
            <person name="Hayes R.D."/>
            <person name="Graham S.W."/>
            <person name="Gunter L.E."/>
            <person name="McDaniel S.F."/>
            <person name="Hoernstein S.N.W."/>
            <person name="Larsson A."/>
            <person name="Li F.W."/>
            <person name="Perroud P.F."/>
            <person name="Phillips J."/>
            <person name="Ranjan P."/>
            <person name="Rokshar D.S."/>
            <person name="Rothfels C.J."/>
            <person name="Schneider L."/>
            <person name="Shu S."/>
            <person name="Stevenson D.W."/>
            <person name="Thummler F."/>
            <person name="Tillich M."/>
            <person name="Villarreal Aguilar J.C."/>
            <person name="Widiez T."/>
            <person name="Wong G.K."/>
            <person name="Wymore A."/>
            <person name="Zhang Y."/>
            <person name="Zimmer A.D."/>
            <person name="Quatrano R.S."/>
            <person name="Mayer K.F.X."/>
            <person name="Goodstein D."/>
            <person name="Casacuberta J.M."/>
            <person name="Vandepoele K."/>
            <person name="Reski R."/>
            <person name="Cuming A.C."/>
            <person name="Tuskan G.A."/>
            <person name="Maumus F."/>
            <person name="Salse J."/>
            <person name="Schmutz J."/>
            <person name="Rensing S.A."/>
        </authorList>
    </citation>
    <scope>NUCLEOTIDE SEQUENCE [LARGE SCALE GENOMIC DNA]</scope>
    <source>
        <strain evidence="3 4">cv. Gransden 2004</strain>
    </source>
</reference>
<evidence type="ECO:0000313" key="2">
    <source>
        <dbReference type="EMBL" id="PNR26987.1"/>
    </source>
</evidence>
<dbReference type="EnsemblPlants" id="Pp3c26_10561V3.1">
    <property type="protein sequence ID" value="PAC:32917224.CDS.1"/>
    <property type="gene ID" value="Pp3c26_10561"/>
</dbReference>
<proteinExistence type="predicted"/>
<dbReference type="Gramene" id="Pp3c26_10561V3.1">
    <property type="protein sequence ID" value="PAC:32917224.CDS.1"/>
    <property type="gene ID" value="Pp3c26_10561"/>
</dbReference>
<protein>
    <submittedName>
        <fullName evidence="2 3">Uncharacterized protein</fullName>
    </submittedName>
</protein>
<organism evidence="2">
    <name type="scientific">Physcomitrium patens</name>
    <name type="common">Spreading-leaved earth moss</name>
    <name type="synonym">Physcomitrella patens</name>
    <dbReference type="NCBI Taxonomy" id="3218"/>
    <lineage>
        <taxon>Eukaryota</taxon>
        <taxon>Viridiplantae</taxon>
        <taxon>Streptophyta</taxon>
        <taxon>Embryophyta</taxon>
        <taxon>Bryophyta</taxon>
        <taxon>Bryophytina</taxon>
        <taxon>Bryopsida</taxon>
        <taxon>Funariidae</taxon>
        <taxon>Funariales</taxon>
        <taxon>Funariaceae</taxon>
        <taxon>Physcomitrium</taxon>
    </lineage>
</organism>
<feature type="compositionally biased region" description="Low complexity" evidence="1">
    <location>
        <begin position="78"/>
        <end position="92"/>
    </location>
</feature>
<reference evidence="3" key="3">
    <citation type="submission" date="2020-12" db="UniProtKB">
        <authorList>
            <consortium name="EnsemblPlants"/>
        </authorList>
    </citation>
    <scope>IDENTIFICATION</scope>
</reference>
<accession>A0A2K1ICJ0</accession>
<sequence length="120" mass="12909">MDHISRGVYEGEGFGGEASRGCCLPTPPSVVVAFSSCCFSSSSRGRWLCLYWHLKHLTDKKVPPPTHEPRVLFPARTPSSPSSSSSSSSSSPFCLWQRGPTATLIPASTLQILLVSKLVS</sequence>
<name>A0A2K1ICJ0_PHYPA</name>